<evidence type="ECO:0000256" key="2">
    <source>
        <dbReference type="SAM" id="MobiDB-lite"/>
    </source>
</evidence>
<sequence>MHAALTLARRLPCRAGPMLTMARLGLGASRSTLIRSSMPMPIAVTANRRSAAAVLPSFSRRFASTDAPAAAETAAPTQPEAEAAAAAAPSTSALPIRDQLSSTLRHLLEFKSQLPADIHLRLSSAVASGGYSTGSAPLKILVVADRHVGRGALINTLLQYPQGKAVINETWGTEVYDVITLAKGDVFKEETVEANVRHIKVPSAAVEGTEWTIVPPLSTNWPHLPAYLTTHDLVLFITDTPRHLSTPLESLLAATLRASGHPVFVVVNGTDYLAQPQLELPLILSSIQSRAGPTTPIFPTSTRRASLAQYLGTPTSADDDQASGVPALALAIQSTAANAITRQQVQRLATLAAASRALDHLDAQVAQAYATLDALDKQFAASVTAKIISEQTRLLEDFHARDLRKVHEAIARVAASVREFFDNVPFWRLFWAADGLSADLKHSLRAHVLSEAESRMATAAGRLGEGLRYTWMDLERSVEAMRTHVQLKEGIEDQGNKAEEPANEPVAAAMRSLLDRVATVCKQDAATIAHVDSFALSNVVWRYRAQYEAGDHLQHVRSTAEHLVLRTGSIVALAWVAALTGMANHLVDPAIGAALGFGASGAALEAMRRGWAKFEDGYLQTIAGVEEGMSKDLKDEYHRLVHDKLTVPMSNLVDLYELASKEQRREVDEAKRQIAKVRKEVEQVRERVVRGE</sequence>
<keyword evidence="1" id="KW-0175">Coiled coil</keyword>
<gene>
    <name evidence="3" type="ORF">BCR44DRAFT_56578</name>
</gene>
<feature type="region of interest" description="Disordered" evidence="2">
    <location>
        <begin position="68"/>
        <end position="90"/>
    </location>
</feature>
<dbReference type="Proteomes" id="UP000193411">
    <property type="component" value="Unassembled WGS sequence"/>
</dbReference>
<evidence type="ECO:0000256" key="1">
    <source>
        <dbReference type="SAM" id="Coils"/>
    </source>
</evidence>
<proteinExistence type="predicted"/>
<evidence type="ECO:0000313" key="3">
    <source>
        <dbReference type="EMBL" id="ORZ37201.1"/>
    </source>
</evidence>
<name>A0A1Y2HTU3_9FUNG</name>
<accession>A0A1Y2HTU3</accession>
<dbReference type="OrthoDB" id="5571276at2759"/>
<feature type="coiled-coil region" evidence="1">
    <location>
        <begin position="653"/>
        <end position="687"/>
    </location>
</feature>
<protein>
    <submittedName>
        <fullName evidence="3">Uncharacterized protein</fullName>
    </submittedName>
</protein>
<comment type="caution">
    <text evidence="3">The sequence shown here is derived from an EMBL/GenBank/DDBJ whole genome shotgun (WGS) entry which is preliminary data.</text>
</comment>
<dbReference type="EMBL" id="MCFL01000013">
    <property type="protein sequence ID" value="ORZ37201.1"/>
    <property type="molecule type" value="Genomic_DNA"/>
</dbReference>
<organism evidence="3 4">
    <name type="scientific">Catenaria anguillulae PL171</name>
    <dbReference type="NCBI Taxonomy" id="765915"/>
    <lineage>
        <taxon>Eukaryota</taxon>
        <taxon>Fungi</taxon>
        <taxon>Fungi incertae sedis</taxon>
        <taxon>Blastocladiomycota</taxon>
        <taxon>Blastocladiomycetes</taxon>
        <taxon>Blastocladiales</taxon>
        <taxon>Catenariaceae</taxon>
        <taxon>Catenaria</taxon>
    </lineage>
</organism>
<evidence type="ECO:0000313" key="4">
    <source>
        <dbReference type="Proteomes" id="UP000193411"/>
    </source>
</evidence>
<dbReference type="AlphaFoldDB" id="A0A1Y2HTU3"/>
<keyword evidence="4" id="KW-1185">Reference proteome</keyword>
<reference evidence="3 4" key="1">
    <citation type="submission" date="2016-07" db="EMBL/GenBank/DDBJ databases">
        <title>Pervasive Adenine N6-methylation of Active Genes in Fungi.</title>
        <authorList>
            <consortium name="DOE Joint Genome Institute"/>
            <person name="Mondo S.J."/>
            <person name="Dannebaum R.O."/>
            <person name="Kuo R.C."/>
            <person name="Labutti K."/>
            <person name="Haridas S."/>
            <person name="Kuo A."/>
            <person name="Salamov A."/>
            <person name="Ahrendt S.R."/>
            <person name="Lipzen A."/>
            <person name="Sullivan W."/>
            <person name="Andreopoulos W.B."/>
            <person name="Clum A."/>
            <person name="Lindquist E."/>
            <person name="Daum C."/>
            <person name="Ramamoorthy G.K."/>
            <person name="Gryganskyi A."/>
            <person name="Culley D."/>
            <person name="Magnuson J.K."/>
            <person name="James T.Y."/>
            <person name="O'Malley M.A."/>
            <person name="Stajich J.E."/>
            <person name="Spatafora J.W."/>
            <person name="Visel A."/>
            <person name="Grigoriev I.V."/>
        </authorList>
    </citation>
    <scope>NUCLEOTIDE SEQUENCE [LARGE SCALE GENOMIC DNA]</scope>
    <source>
        <strain evidence="3 4">PL171</strain>
    </source>
</reference>